<dbReference type="Pfam" id="PF00069">
    <property type="entry name" value="Pkinase"/>
    <property type="match status" value="1"/>
</dbReference>
<dbReference type="SMART" id="SM00220">
    <property type="entry name" value="S_TKc"/>
    <property type="match status" value="1"/>
</dbReference>
<dbReference type="EC" id="2.7.12.2" evidence="6"/>
<dbReference type="Proteomes" id="UP000006671">
    <property type="component" value="Unassembled WGS sequence"/>
</dbReference>
<evidence type="ECO:0000256" key="5">
    <source>
        <dbReference type="ARBA" id="ARBA00038035"/>
    </source>
</evidence>
<dbReference type="OrthoDB" id="10252354at2759"/>
<keyword evidence="1" id="KW-0808">Transferase</keyword>
<dbReference type="Gene3D" id="3.30.200.20">
    <property type="entry name" value="Phosphorylase Kinase, domain 1"/>
    <property type="match status" value="1"/>
</dbReference>
<dbReference type="Gene3D" id="1.10.510.10">
    <property type="entry name" value="Transferase(Phosphotransferase) domain 1"/>
    <property type="match status" value="1"/>
</dbReference>
<keyword evidence="14" id="KW-1185">Reference proteome</keyword>
<reference evidence="13 14" key="1">
    <citation type="journal article" date="2010" name="Cell">
        <title>The genome of Naegleria gruberi illuminates early eukaryotic versatility.</title>
        <authorList>
            <person name="Fritz-Laylin L.K."/>
            <person name="Prochnik S.E."/>
            <person name="Ginger M.L."/>
            <person name="Dacks J.B."/>
            <person name="Carpenter M.L."/>
            <person name="Field M.C."/>
            <person name="Kuo A."/>
            <person name="Paredez A."/>
            <person name="Chapman J."/>
            <person name="Pham J."/>
            <person name="Shu S."/>
            <person name="Neupane R."/>
            <person name="Cipriano M."/>
            <person name="Mancuso J."/>
            <person name="Tu H."/>
            <person name="Salamov A."/>
            <person name="Lindquist E."/>
            <person name="Shapiro H."/>
            <person name="Lucas S."/>
            <person name="Grigoriev I.V."/>
            <person name="Cande W.Z."/>
            <person name="Fulton C."/>
            <person name="Rokhsar D.S."/>
            <person name="Dawson S.C."/>
        </authorList>
    </citation>
    <scope>NUCLEOTIDE SEQUENCE [LARGE SCALE GENOMIC DNA]</scope>
    <source>
        <strain evidence="13 14">NEG-M</strain>
    </source>
</reference>
<dbReference type="InterPro" id="IPR011009">
    <property type="entry name" value="Kinase-like_dom_sf"/>
</dbReference>
<dbReference type="PROSITE" id="PS50011">
    <property type="entry name" value="PROTEIN_KINASE_DOM"/>
    <property type="match status" value="1"/>
</dbReference>
<comment type="catalytic activity">
    <reaction evidence="8">
        <text>L-threonyl-[protein] + ATP = O-phospho-L-threonyl-[protein] + ADP + H(+)</text>
        <dbReference type="Rhea" id="RHEA:46608"/>
        <dbReference type="Rhea" id="RHEA-COMP:11060"/>
        <dbReference type="Rhea" id="RHEA-COMP:11605"/>
        <dbReference type="ChEBI" id="CHEBI:15378"/>
        <dbReference type="ChEBI" id="CHEBI:30013"/>
        <dbReference type="ChEBI" id="CHEBI:30616"/>
        <dbReference type="ChEBI" id="CHEBI:61977"/>
        <dbReference type="ChEBI" id="CHEBI:456216"/>
        <dbReference type="EC" id="2.7.12.2"/>
    </reaction>
</comment>
<dbReference type="InterPro" id="IPR000719">
    <property type="entry name" value="Prot_kinase_dom"/>
</dbReference>
<dbReference type="GO" id="GO:0005524">
    <property type="term" value="F:ATP binding"/>
    <property type="evidence" value="ECO:0007669"/>
    <property type="project" value="UniProtKB-UniRule"/>
</dbReference>
<comment type="similarity">
    <text evidence="5">Belongs to the protein kinase superfamily. STE Ser/Thr protein kinase family. MAP kinase kinase subfamily.</text>
</comment>
<evidence type="ECO:0000256" key="4">
    <source>
        <dbReference type="ARBA" id="ARBA00022840"/>
    </source>
</evidence>
<keyword evidence="4 10" id="KW-0067">ATP-binding</keyword>
<dbReference type="GO" id="GO:0004708">
    <property type="term" value="F:MAP kinase kinase activity"/>
    <property type="evidence" value="ECO:0007669"/>
    <property type="project" value="UniProtKB-EC"/>
</dbReference>
<evidence type="ECO:0000259" key="12">
    <source>
        <dbReference type="PROSITE" id="PS50011"/>
    </source>
</evidence>
<name>D2VIZ0_NAEGR</name>
<feature type="compositionally biased region" description="Polar residues" evidence="11">
    <location>
        <begin position="11"/>
        <end position="30"/>
    </location>
</feature>
<dbReference type="RefSeq" id="XP_002675852.1">
    <property type="nucleotide sequence ID" value="XM_002675806.1"/>
</dbReference>
<dbReference type="KEGG" id="ngr:NAEGRDRAFT_58346"/>
<dbReference type="FunCoup" id="D2VIZ0">
    <property type="interactions" value="176"/>
</dbReference>
<organism evidence="14">
    <name type="scientific">Naegleria gruberi</name>
    <name type="common">Amoeba</name>
    <dbReference type="NCBI Taxonomy" id="5762"/>
    <lineage>
        <taxon>Eukaryota</taxon>
        <taxon>Discoba</taxon>
        <taxon>Heterolobosea</taxon>
        <taxon>Tetramitia</taxon>
        <taxon>Eutetramitia</taxon>
        <taxon>Vahlkampfiidae</taxon>
        <taxon>Naegleria</taxon>
    </lineage>
</organism>
<evidence type="ECO:0000256" key="2">
    <source>
        <dbReference type="ARBA" id="ARBA00022741"/>
    </source>
</evidence>
<evidence type="ECO:0000256" key="3">
    <source>
        <dbReference type="ARBA" id="ARBA00022777"/>
    </source>
</evidence>
<dbReference type="AlphaFoldDB" id="D2VIZ0"/>
<gene>
    <name evidence="13" type="ORF">NAEGRDRAFT_58346</name>
</gene>
<comment type="catalytic activity">
    <reaction evidence="9">
        <text>L-tyrosyl-[protein] + ATP = O-phospho-L-tyrosyl-[protein] + ADP + H(+)</text>
        <dbReference type="Rhea" id="RHEA:10596"/>
        <dbReference type="Rhea" id="RHEA-COMP:10136"/>
        <dbReference type="Rhea" id="RHEA-COMP:20101"/>
        <dbReference type="ChEBI" id="CHEBI:15378"/>
        <dbReference type="ChEBI" id="CHEBI:30616"/>
        <dbReference type="ChEBI" id="CHEBI:46858"/>
        <dbReference type="ChEBI" id="CHEBI:61978"/>
        <dbReference type="ChEBI" id="CHEBI:456216"/>
        <dbReference type="EC" id="2.7.12.2"/>
    </reaction>
</comment>
<dbReference type="EMBL" id="GG738875">
    <property type="protein sequence ID" value="EFC43108.1"/>
    <property type="molecule type" value="Genomic_DNA"/>
</dbReference>
<dbReference type="STRING" id="5762.D2VIZ0"/>
<feature type="domain" description="Protein kinase" evidence="12">
    <location>
        <begin position="277"/>
        <end position="534"/>
    </location>
</feature>
<protein>
    <recommendedName>
        <fullName evidence="6">mitogen-activated protein kinase kinase</fullName>
        <ecNumber evidence="6">2.7.12.2</ecNumber>
    </recommendedName>
</protein>
<dbReference type="InterPro" id="IPR008271">
    <property type="entry name" value="Ser/Thr_kinase_AS"/>
</dbReference>
<evidence type="ECO:0000313" key="14">
    <source>
        <dbReference type="Proteomes" id="UP000006671"/>
    </source>
</evidence>
<evidence type="ECO:0000256" key="9">
    <source>
        <dbReference type="ARBA" id="ARBA00051693"/>
    </source>
</evidence>
<dbReference type="InParanoid" id="D2VIZ0"/>
<proteinExistence type="inferred from homology"/>
<evidence type="ECO:0000256" key="10">
    <source>
        <dbReference type="PROSITE-ProRule" id="PRU10141"/>
    </source>
</evidence>
<dbReference type="VEuPathDB" id="AmoebaDB:NAEGRDRAFT_58346"/>
<evidence type="ECO:0000256" key="7">
    <source>
        <dbReference type="ARBA" id="ARBA00049014"/>
    </source>
</evidence>
<dbReference type="InterPro" id="IPR017441">
    <property type="entry name" value="Protein_kinase_ATP_BS"/>
</dbReference>
<dbReference type="eggNOG" id="KOG0581">
    <property type="taxonomic scope" value="Eukaryota"/>
</dbReference>
<feature type="region of interest" description="Disordered" evidence="11">
    <location>
        <begin position="1"/>
        <end position="82"/>
    </location>
</feature>
<feature type="binding site" evidence="10">
    <location>
        <position position="307"/>
    </location>
    <ligand>
        <name>ATP</name>
        <dbReference type="ChEBI" id="CHEBI:30616"/>
    </ligand>
</feature>
<comment type="catalytic activity">
    <reaction evidence="7">
        <text>L-seryl-[protein] + ATP = O-phospho-L-seryl-[protein] + ADP + H(+)</text>
        <dbReference type="Rhea" id="RHEA:17989"/>
        <dbReference type="Rhea" id="RHEA-COMP:9863"/>
        <dbReference type="Rhea" id="RHEA-COMP:11604"/>
        <dbReference type="ChEBI" id="CHEBI:15378"/>
        <dbReference type="ChEBI" id="CHEBI:29999"/>
        <dbReference type="ChEBI" id="CHEBI:30616"/>
        <dbReference type="ChEBI" id="CHEBI:83421"/>
        <dbReference type="ChEBI" id="CHEBI:456216"/>
        <dbReference type="EC" id="2.7.12.2"/>
    </reaction>
</comment>
<keyword evidence="2 10" id="KW-0547">Nucleotide-binding</keyword>
<dbReference type="PROSITE" id="PS00107">
    <property type="entry name" value="PROTEIN_KINASE_ATP"/>
    <property type="match status" value="1"/>
</dbReference>
<feature type="compositionally biased region" description="Low complexity" evidence="11">
    <location>
        <begin position="31"/>
        <end position="51"/>
    </location>
</feature>
<evidence type="ECO:0000256" key="11">
    <source>
        <dbReference type="SAM" id="MobiDB-lite"/>
    </source>
</evidence>
<evidence type="ECO:0000313" key="13">
    <source>
        <dbReference type="EMBL" id="EFC43108.1"/>
    </source>
</evidence>
<dbReference type="PROSITE" id="PS00108">
    <property type="entry name" value="PROTEIN_KINASE_ST"/>
    <property type="match status" value="1"/>
</dbReference>
<dbReference type="GeneID" id="8853169"/>
<sequence length="587" mass="64655">MPQDNPFEIPATSSSDVGLTRDSTFMNQQDPSPSTTTTTTNLLLSKTPSSLKTKKVKSRQLGLSITAPSSDQYPEEDPAGMGDEIPSFLLDEQSAAIVQPGKVISTIGTLPTSSSSPIPVRLLSNLSLNDKRPSSSVSSPSSSIADNFNNIANNTTTSVQVTPLRMSRKGTSDVKKKKGPMLKLEVPVKTKLANEFTVSHSGTWKAEDILIGRGGLISEKLDSATTTPSSSENLSVSELHSANSSSSITPLSGTSEAFSPIGEVTRGSKKIAYEDLKIYKTKLGEGASGKVYRAHLKNDKTQQFALKVIDIYAENVTPKQILSEIKSLCDSVQCDNIVKFYEAYHREGSIRILMEYMNCGALDDIYRTTGSIPEDVLSEISFQILKALAYLAEKGVIHRDIKPANVLLNKNGVTKLTDFGMSNQNLKSKDFKTFQGTFYYMSPERLKGLTHSVDSDIWSVGVLIAECAIGGLPFTKGAEVSVWTLLKHVQSNPEVVTIKPGEVSDEFFDFIHKCMEEEPINRPSAKQLLNHPYIKKYIKDQDNFKPVRTAKWLKEVYLPKKKEKEEQKNLDFNTLSDIVTNSFQLKQ</sequence>
<dbReference type="PANTHER" id="PTHR48013:SF9">
    <property type="entry name" value="DUAL SPECIFICITY MITOGEN-ACTIVATED PROTEIN KINASE KINASE 5"/>
    <property type="match status" value="1"/>
</dbReference>
<accession>D2VIZ0</accession>
<keyword evidence="3 13" id="KW-0418">Kinase</keyword>
<evidence type="ECO:0000256" key="6">
    <source>
        <dbReference type="ARBA" id="ARBA00038999"/>
    </source>
</evidence>
<evidence type="ECO:0000256" key="8">
    <source>
        <dbReference type="ARBA" id="ARBA00049299"/>
    </source>
</evidence>
<dbReference type="SUPFAM" id="SSF56112">
    <property type="entry name" value="Protein kinase-like (PK-like)"/>
    <property type="match status" value="1"/>
</dbReference>
<evidence type="ECO:0000256" key="1">
    <source>
        <dbReference type="ARBA" id="ARBA00022679"/>
    </source>
</evidence>
<feature type="compositionally biased region" description="Polar residues" evidence="11">
    <location>
        <begin position="61"/>
        <end position="72"/>
    </location>
</feature>
<dbReference type="PANTHER" id="PTHR48013">
    <property type="entry name" value="DUAL SPECIFICITY MITOGEN-ACTIVATED PROTEIN KINASE KINASE 5-RELATED"/>
    <property type="match status" value="1"/>
</dbReference>